<reference evidence="3 4" key="1">
    <citation type="submission" date="2017-03" db="EMBL/GenBank/DDBJ databases">
        <title>Lifting the veil on microbial sulfur biogeochemistry in mining wastewaters.</title>
        <authorList>
            <person name="Kantor R.S."/>
            <person name="Colenbrander Nelson T."/>
            <person name="Marshall S."/>
            <person name="Bennett D."/>
            <person name="Apte S."/>
            <person name="Camacho D."/>
            <person name="Thomas B.C."/>
            <person name="Warren L.A."/>
            <person name="Banfield J.F."/>
        </authorList>
    </citation>
    <scope>NUCLEOTIDE SEQUENCE [LARGE SCALE GENOMIC DNA]</scope>
    <source>
        <strain evidence="3">32-67-7</strain>
    </source>
</reference>
<name>A0A258D957_CAUVI</name>
<evidence type="ECO:0000256" key="1">
    <source>
        <dbReference type="SAM" id="MobiDB-lite"/>
    </source>
</evidence>
<comment type="caution">
    <text evidence="3">The sequence shown here is derived from an EMBL/GenBank/DDBJ whole genome shotgun (WGS) entry which is preliminary data.</text>
</comment>
<feature type="signal peptide" evidence="2">
    <location>
        <begin position="1"/>
        <end position="21"/>
    </location>
</feature>
<evidence type="ECO:0000313" key="4">
    <source>
        <dbReference type="Proteomes" id="UP000215616"/>
    </source>
</evidence>
<feature type="non-terminal residue" evidence="3">
    <location>
        <position position="175"/>
    </location>
</feature>
<gene>
    <name evidence="3" type="ORF">B7Z12_06975</name>
</gene>
<dbReference type="AlphaFoldDB" id="A0A258D957"/>
<dbReference type="EMBL" id="NCDQ01000085">
    <property type="protein sequence ID" value="OYX04308.1"/>
    <property type="molecule type" value="Genomic_DNA"/>
</dbReference>
<evidence type="ECO:0000256" key="2">
    <source>
        <dbReference type="SAM" id="SignalP"/>
    </source>
</evidence>
<feature type="chain" id="PRO_5013350751" evidence="2">
    <location>
        <begin position="22"/>
        <end position="175"/>
    </location>
</feature>
<dbReference type="Proteomes" id="UP000215616">
    <property type="component" value="Unassembled WGS sequence"/>
</dbReference>
<proteinExistence type="predicted"/>
<protein>
    <submittedName>
        <fullName evidence="3">Uncharacterized protein</fullName>
    </submittedName>
</protein>
<keyword evidence="2" id="KW-0732">Signal</keyword>
<evidence type="ECO:0000313" key="3">
    <source>
        <dbReference type="EMBL" id="OYX04308.1"/>
    </source>
</evidence>
<feature type="region of interest" description="Disordered" evidence="1">
    <location>
        <begin position="62"/>
        <end position="86"/>
    </location>
</feature>
<organism evidence="3 4">
    <name type="scientific">Caulobacter vibrioides</name>
    <name type="common">Caulobacter crescentus</name>
    <dbReference type="NCBI Taxonomy" id="155892"/>
    <lineage>
        <taxon>Bacteria</taxon>
        <taxon>Pseudomonadati</taxon>
        <taxon>Pseudomonadota</taxon>
        <taxon>Alphaproteobacteria</taxon>
        <taxon>Caulobacterales</taxon>
        <taxon>Caulobacteraceae</taxon>
        <taxon>Caulobacter</taxon>
    </lineage>
</organism>
<sequence>MQRAVFALFASSALVASAAQAQAQAQAQAYAAPGYPPAPAYAPAQAYAQPCCAQPAYPPQYAQPQYAPPPRADGLRGYAEPQYPNRPRGQALRGYVGVEYGKARLNPGTPSPRVETWTGEAAVAGQTRGFGVQGDLKVASFNGPNDDGTVISPTLHVYKRNPYGLVGGWAGWSHS</sequence>
<accession>A0A258D957</accession>